<organism evidence="5 6">
    <name type="scientific">Deinococcus depolymerans</name>
    <dbReference type="NCBI Taxonomy" id="392408"/>
    <lineage>
        <taxon>Bacteria</taxon>
        <taxon>Thermotogati</taxon>
        <taxon>Deinococcota</taxon>
        <taxon>Deinococci</taxon>
        <taxon>Deinococcales</taxon>
        <taxon>Deinococcaceae</taxon>
        <taxon>Deinococcus</taxon>
    </lineage>
</organism>
<dbReference type="EMBL" id="BAAADB010000010">
    <property type="protein sequence ID" value="GAA0506334.1"/>
    <property type="molecule type" value="Genomic_DNA"/>
</dbReference>
<dbReference type="InterPro" id="IPR009288">
    <property type="entry name" value="AIG2-like_dom"/>
</dbReference>
<dbReference type="PANTHER" id="PTHR31544:SF2">
    <property type="entry name" value="AIG2-LIKE PROTEIN D"/>
    <property type="match status" value="1"/>
</dbReference>
<sequence length="174" mass="19083">MSEFAFPPRPRGTGHPAHAPLRTRYSPSMNDPARVFVYGTLLPGERNAHVAAHGFTSRPATLPGFTLHHLHPEGYPALTPGPAHARVRGALLEYTPQTWEAALPALDALEGVHDTPALYTRQRVTLTLDDGQERSAWVYVYARPERLTAPGAQLVRSGDWRDVPGRDGRGPDGR</sequence>
<keyword evidence="6" id="KW-1185">Reference proteome</keyword>
<comment type="caution">
    <text evidence="5">The sequence shown here is derived from an EMBL/GenBank/DDBJ whole genome shotgun (WGS) entry which is preliminary data.</text>
</comment>
<proteinExistence type="predicted"/>
<reference evidence="5 6" key="1">
    <citation type="journal article" date="2019" name="Int. J. Syst. Evol. Microbiol.">
        <title>The Global Catalogue of Microorganisms (GCM) 10K type strain sequencing project: providing services to taxonomists for standard genome sequencing and annotation.</title>
        <authorList>
            <consortium name="The Broad Institute Genomics Platform"/>
            <consortium name="The Broad Institute Genome Sequencing Center for Infectious Disease"/>
            <person name="Wu L."/>
            <person name="Ma J."/>
        </authorList>
    </citation>
    <scope>NUCLEOTIDE SEQUENCE [LARGE SCALE GENOMIC DNA]</scope>
    <source>
        <strain evidence="5 6">JCM 14368</strain>
    </source>
</reference>
<name>A0ABN1BXB8_9DEIO</name>
<dbReference type="Gene3D" id="3.10.490.10">
    <property type="entry name" value="Gamma-glutamyl cyclotransferase-like"/>
    <property type="match status" value="1"/>
</dbReference>
<dbReference type="PANTHER" id="PTHR31544">
    <property type="entry name" value="AIG2-LIKE PROTEIN D"/>
    <property type="match status" value="1"/>
</dbReference>
<protein>
    <recommendedName>
        <fullName evidence="2">Putative gamma-glutamylcyclotransferase</fullName>
    </recommendedName>
</protein>
<dbReference type="CDD" id="cd06661">
    <property type="entry name" value="GGCT_like"/>
    <property type="match status" value="1"/>
</dbReference>
<evidence type="ECO:0000256" key="1">
    <source>
        <dbReference type="ARBA" id="ARBA00022679"/>
    </source>
</evidence>
<gene>
    <name evidence="5" type="ORF">GCM10008937_12760</name>
</gene>
<dbReference type="Pfam" id="PF06094">
    <property type="entry name" value="GGACT"/>
    <property type="match status" value="1"/>
</dbReference>
<dbReference type="InterPro" id="IPR036568">
    <property type="entry name" value="GGCT-like_sf"/>
</dbReference>
<evidence type="ECO:0000256" key="2">
    <source>
        <dbReference type="ARBA" id="ARBA00030602"/>
    </source>
</evidence>
<evidence type="ECO:0000256" key="3">
    <source>
        <dbReference type="SAM" id="MobiDB-lite"/>
    </source>
</evidence>
<accession>A0ABN1BXB8</accession>
<evidence type="ECO:0000259" key="4">
    <source>
        <dbReference type="Pfam" id="PF06094"/>
    </source>
</evidence>
<feature type="region of interest" description="Disordered" evidence="3">
    <location>
        <begin position="1"/>
        <end position="26"/>
    </location>
</feature>
<dbReference type="InterPro" id="IPR045038">
    <property type="entry name" value="AIG2-like"/>
</dbReference>
<dbReference type="InterPro" id="IPR013024">
    <property type="entry name" value="GGCT-like"/>
</dbReference>
<feature type="domain" description="Gamma-glutamylcyclotransferase AIG2-like" evidence="4">
    <location>
        <begin position="35"/>
        <end position="161"/>
    </location>
</feature>
<dbReference type="SUPFAM" id="SSF110857">
    <property type="entry name" value="Gamma-glutamyl cyclotransferase-like"/>
    <property type="match status" value="1"/>
</dbReference>
<evidence type="ECO:0000313" key="5">
    <source>
        <dbReference type="EMBL" id="GAA0506334.1"/>
    </source>
</evidence>
<dbReference type="Proteomes" id="UP001500191">
    <property type="component" value="Unassembled WGS sequence"/>
</dbReference>
<keyword evidence="1" id="KW-0808">Transferase</keyword>
<evidence type="ECO:0000313" key="6">
    <source>
        <dbReference type="Proteomes" id="UP001500191"/>
    </source>
</evidence>